<comment type="caution">
    <text evidence="2">The sequence shown here is derived from an EMBL/GenBank/DDBJ whole genome shotgun (WGS) entry which is preliminary data.</text>
</comment>
<dbReference type="GO" id="GO:0004519">
    <property type="term" value="F:endonuclease activity"/>
    <property type="evidence" value="ECO:0007669"/>
    <property type="project" value="InterPro"/>
</dbReference>
<dbReference type="PANTHER" id="PTHR33877:SF2">
    <property type="entry name" value="OS07G0170200 PROTEIN"/>
    <property type="match status" value="1"/>
</dbReference>
<dbReference type="InterPro" id="IPR052892">
    <property type="entry name" value="NA-targeting_endonuclease"/>
</dbReference>
<dbReference type="InterPro" id="IPR003615">
    <property type="entry name" value="HNH_nuc"/>
</dbReference>
<reference evidence="2" key="1">
    <citation type="submission" date="2016-10" db="EMBL/GenBank/DDBJ databases">
        <title>CRISPR-Cas defence system in Roseofilum reptotaenium: evidence of a bacteriophage-cyanobacterium arms race in the coral black band disease.</title>
        <authorList>
            <person name="Buerger P."/>
            <person name="Wood-Charlson E.M."/>
            <person name="Weynberg K.D."/>
            <person name="Willis B."/>
            <person name="Van Oppen M.J."/>
        </authorList>
    </citation>
    <scope>NUCLEOTIDE SEQUENCE [LARGE SCALE GENOMIC DNA]</scope>
    <source>
        <strain evidence="2">AO1-A</strain>
    </source>
</reference>
<dbReference type="STRING" id="1925591.BI308_09410"/>
<dbReference type="AlphaFoldDB" id="A0A1L9QST6"/>
<dbReference type="Proteomes" id="UP000183940">
    <property type="component" value="Unassembled WGS sequence"/>
</dbReference>
<dbReference type="PANTHER" id="PTHR33877">
    <property type="entry name" value="SLL1193 PROTEIN"/>
    <property type="match status" value="1"/>
</dbReference>
<protein>
    <recommendedName>
        <fullName evidence="1">HNH nuclease domain-containing protein</fullName>
    </recommendedName>
</protein>
<dbReference type="Gene3D" id="1.10.30.50">
    <property type="match status" value="1"/>
</dbReference>
<dbReference type="EMBL" id="MLAW01000013">
    <property type="protein sequence ID" value="OJJ25731.1"/>
    <property type="molecule type" value="Genomic_DNA"/>
</dbReference>
<dbReference type="GO" id="GO:0008270">
    <property type="term" value="F:zinc ion binding"/>
    <property type="evidence" value="ECO:0007669"/>
    <property type="project" value="InterPro"/>
</dbReference>
<dbReference type="Pfam" id="PF01844">
    <property type="entry name" value="HNH"/>
    <property type="match status" value="1"/>
</dbReference>
<evidence type="ECO:0000313" key="3">
    <source>
        <dbReference type="Proteomes" id="UP000183940"/>
    </source>
</evidence>
<proteinExistence type="predicted"/>
<organism evidence="2 3">
    <name type="scientific">Roseofilum reptotaenium AO1-A</name>
    <dbReference type="NCBI Taxonomy" id="1925591"/>
    <lineage>
        <taxon>Bacteria</taxon>
        <taxon>Bacillati</taxon>
        <taxon>Cyanobacteriota</taxon>
        <taxon>Cyanophyceae</taxon>
        <taxon>Desertifilales</taxon>
        <taxon>Desertifilaceae</taxon>
        <taxon>Roseofilum</taxon>
    </lineage>
</organism>
<evidence type="ECO:0000259" key="1">
    <source>
        <dbReference type="SMART" id="SM00507"/>
    </source>
</evidence>
<dbReference type="InterPro" id="IPR002711">
    <property type="entry name" value="HNH"/>
</dbReference>
<evidence type="ECO:0000313" key="2">
    <source>
        <dbReference type="EMBL" id="OJJ25731.1"/>
    </source>
</evidence>
<dbReference type="GO" id="GO:0003676">
    <property type="term" value="F:nucleic acid binding"/>
    <property type="evidence" value="ECO:0007669"/>
    <property type="project" value="InterPro"/>
</dbReference>
<gene>
    <name evidence="2" type="ORF">BI308_09410</name>
</gene>
<dbReference type="SMART" id="SM00507">
    <property type="entry name" value="HNHc"/>
    <property type="match status" value="1"/>
</dbReference>
<accession>A0A1L9QST6</accession>
<name>A0A1L9QST6_9CYAN</name>
<feature type="domain" description="HNH nuclease" evidence="1">
    <location>
        <begin position="14"/>
        <end position="67"/>
    </location>
</feature>
<keyword evidence="3" id="KW-1185">Reference proteome</keyword>
<dbReference type="CDD" id="cd00085">
    <property type="entry name" value="HNHc"/>
    <property type="match status" value="1"/>
</dbReference>
<sequence>MSHQGSKRQPIPKSIRFEIFKRDKFTCQYCGKKAPDVTLHVDHINPVSQGGTNDLLNLITSCVDCNLGKSDRTLADTTIIDRQRTQMEELQERREQIEMMMDWQRGLLELDHYLIEQVAEFWAELVEPYKLSEQGLKSLKKLLRQHNADEIMEAMRIATTQYLEYDNGQVTQKSISYAWSKIGGICKTKKLEKTKPYIQKLFYIRGILRKRLNYLNEWLCLKLLEEAYQCGANLDQLQDHACKVRTWTKWRQEIEYFIQCSRDTQSDCFIEINEDELYDSKQHNQESEEEENREEMNQLIQICNSYAQTQDYKKIAEMCNNYLDVSVPEIQEYLLQNFEDWFVTTQGNRFIVDLVRLQTMFNDQYIHWSIDYTTRCIYTLDSGDEYYIDFETLSSDERKLLWIQQLSSKTWSTPEMIAELSEILQDSPYISLDS</sequence>